<comment type="caution">
    <text evidence="1">The sequence shown here is derived from an EMBL/GenBank/DDBJ whole genome shotgun (WGS) entry which is preliminary data.</text>
</comment>
<dbReference type="EMBL" id="CAJVQB010042334">
    <property type="protein sequence ID" value="CAG8830305.1"/>
    <property type="molecule type" value="Genomic_DNA"/>
</dbReference>
<evidence type="ECO:0000313" key="2">
    <source>
        <dbReference type="Proteomes" id="UP000789901"/>
    </source>
</evidence>
<evidence type="ECO:0000313" key="1">
    <source>
        <dbReference type="EMBL" id="CAG8830305.1"/>
    </source>
</evidence>
<reference evidence="1 2" key="1">
    <citation type="submission" date="2021-06" db="EMBL/GenBank/DDBJ databases">
        <authorList>
            <person name="Kallberg Y."/>
            <person name="Tangrot J."/>
            <person name="Rosling A."/>
        </authorList>
    </citation>
    <scope>NUCLEOTIDE SEQUENCE [LARGE SCALE GENOMIC DNA]</scope>
    <source>
        <strain evidence="1 2">120-4 pot B 10/14</strain>
    </source>
</reference>
<organism evidence="1 2">
    <name type="scientific">Gigaspora margarita</name>
    <dbReference type="NCBI Taxonomy" id="4874"/>
    <lineage>
        <taxon>Eukaryota</taxon>
        <taxon>Fungi</taxon>
        <taxon>Fungi incertae sedis</taxon>
        <taxon>Mucoromycota</taxon>
        <taxon>Glomeromycotina</taxon>
        <taxon>Glomeromycetes</taxon>
        <taxon>Diversisporales</taxon>
        <taxon>Gigasporaceae</taxon>
        <taxon>Gigaspora</taxon>
    </lineage>
</organism>
<name>A0ABN7WG51_GIGMA</name>
<dbReference type="Proteomes" id="UP000789901">
    <property type="component" value="Unassembled WGS sequence"/>
</dbReference>
<keyword evidence="2" id="KW-1185">Reference proteome</keyword>
<gene>
    <name evidence="1" type="ORF">GMARGA_LOCUS30272</name>
</gene>
<accession>A0ABN7WG51</accession>
<protein>
    <submittedName>
        <fullName evidence="1">2171_t:CDS:1</fullName>
    </submittedName>
</protein>
<feature type="non-terminal residue" evidence="1">
    <location>
        <position position="195"/>
    </location>
</feature>
<sequence>MESNVLRINTFDEAHAAIEKYAAKTGTNLILRNTTKNSDGSGYRQAYFVCKKQENYGGKREQYITKCTGCPFVIEATKFSTIACKFDQNDLGLIEKLNYDRHRTKDIFLVLNSISSKYIHKLDIYNAVSKQRQRKLQGLSEIEILLKTIQNNENIIGNIATKAAHNNERDQDGKFLQAIFWAYKTAILEFALAKD</sequence>
<proteinExistence type="predicted"/>